<dbReference type="EnsemblPlants" id="AET5Gv21216000.3">
    <property type="protein sequence ID" value="AET5Gv21216000.3"/>
    <property type="gene ID" value="AET5Gv21216000"/>
</dbReference>
<organism evidence="2 3">
    <name type="scientific">Aegilops tauschii subsp. strangulata</name>
    <name type="common">Goatgrass</name>
    <dbReference type="NCBI Taxonomy" id="200361"/>
    <lineage>
        <taxon>Eukaryota</taxon>
        <taxon>Viridiplantae</taxon>
        <taxon>Streptophyta</taxon>
        <taxon>Embryophyta</taxon>
        <taxon>Tracheophyta</taxon>
        <taxon>Spermatophyta</taxon>
        <taxon>Magnoliopsida</taxon>
        <taxon>Liliopsida</taxon>
        <taxon>Poales</taxon>
        <taxon>Poaceae</taxon>
        <taxon>BOP clade</taxon>
        <taxon>Pooideae</taxon>
        <taxon>Triticodae</taxon>
        <taxon>Triticeae</taxon>
        <taxon>Triticinae</taxon>
        <taxon>Aegilops</taxon>
    </lineage>
</organism>
<reference evidence="3" key="2">
    <citation type="journal article" date="2017" name="Nat. Plants">
        <title>The Aegilops tauschii genome reveals multiple impacts of transposons.</title>
        <authorList>
            <person name="Zhao G."/>
            <person name="Zou C."/>
            <person name="Li K."/>
            <person name="Wang K."/>
            <person name="Li T."/>
            <person name="Gao L."/>
            <person name="Zhang X."/>
            <person name="Wang H."/>
            <person name="Yang Z."/>
            <person name="Liu X."/>
            <person name="Jiang W."/>
            <person name="Mao L."/>
            <person name="Kong X."/>
            <person name="Jiao Y."/>
            <person name="Jia J."/>
        </authorList>
    </citation>
    <scope>NUCLEOTIDE SEQUENCE [LARGE SCALE GENOMIC DNA]</scope>
    <source>
        <strain evidence="3">cv. AL8/78</strain>
    </source>
</reference>
<dbReference type="AlphaFoldDB" id="A0A453MK48"/>
<evidence type="ECO:0000313" key="2">
    <source>
        <dbReference type="EnsemblPlants" id="AET5Gv21216000.3"/>
    </source>
</evidence>
<accession>A0A453MK48</accession>
<evidence type="ECO:0000313" key="3">
    <source>
        <dbReference type="Proteomes" id="UP000015105"/>
    </source>
</evidence>
<keyword evidence="3" id="KW-1185">Reference proteome</keyword>
<evidence type="ECO:0000256" key="1">
    <source>
        <dbReference type="SAM" id="MobiDB-lite"/>
    </source>
</evidence>
<feature type="region of interest" description="Disordered" evidence="1">
    <location>
        <begin position="1"/>
        <end position="31"/>
    </location>
</feature>
<sequence>MDANWRPTQGSDPAALGDWRAQLQPEARSRV</sequence>
<reference evidence="2" key="4">
    <citation type="submission" date="2019-03" db="UniProtKB">
        <authorList>
            <consortium name="EnsemblPlants"/>
        </authorList>
    </citation>
    <scope>IDENTIFICATION</scope>
</reference>
<name>A0A453MK48_AEGTS</name>
<feature type="compositionally biased region" description="Polar residues" evidence="1">
    <location>
        <begin position="1"/>
        <end position="11"/>
    </location>
</feature>
<reference evidence="3" key="1">
    <citation type="journal article" date="2014" name="Science">
        <title>Ancient hybridizations among the ancestral genomes of bread wheat.</title>
        <authorList>
            <consortium name="International Wheat Genome Sequencing Consortium,"/>
            <person name="Marcussen T."/>
            <person name="Sandve S.R."/>
            <person name="Heier L."/>
            <person name="Spannagl M."/>
            <person name="Pfeifer M."/>
            <person name="Jakobsen K.S."/>
            <person name="Wulff B.B."/>
            <person name="Steuernagel B."/>
            <person name="Mayer K.F."/>
            <person name="Olsen O.A."/>
        </authorList>
    </citation>
    <scope>NUCLEOTIDE SEQUENCE [LARGE SCALE GENOMIC DNA]</scope>
    <source>
        <strain evidence="3">cv. AL8/78</strain>
    </source>
</reference>
<proteinExistence type="predicted"/>
<reference evidence="2" key="5">
    <citation type="journal article" date="2021" name="G3 (Bethesda)">
        <title>Aegilops tauschii genome assembly Aet v5.0 features greater sequence contiguity and improved annotation.</title>
        <authorList>
            <person name="Wang L."/>
            <person name="Zhu T."/>
            <person name="Rodriguez J.C."/>
            <person name="Deal K.R."/>
            <person name="Dubcovsky J."/>
            <person name="McGuire P.E."/>
            <person name="Lux T."/>
            <person name="Spannagl M."/>
            <person name="Mayer K.F.X."/>
            <person name="Baldrich P."/>
            <person name="Meyers B.C."/>
            <person name="Huo N."/>
            <person name="Gu Y.Q."/>
            <person name="Zhou H."/>
            <person name="Devos K.M."/>
            <person name="Bennetzen J.L."/>
            <person name="Unver T."/>
            <person name="Budak H."/>
            <person name="Gulick P.J."/>
            <person name="Galiba G."/>
            <person name="Kalapos B."/>
            <person name="Nelson D.R."/>
            <person name="Li P."/>
            <person name="You F.M."/>
            <person name="Luo M.C."/>
            <person name="Dvorak J."/>
        </authorList>
    </citation>
    <scope>NUCLEOTIDE SEQUENCE [LARGE SCALE GENOMIC DNA]</scope>
    <source>
        <strain evidence="2">cv. AL8/78</strain>
    </source>
</reference>
<protein>
    <submittedName>
        <fullName evidence="2">Uncharacterized protein</fullName>
    </submittedName>
</protein>
<reference evidence="2" key="3">
    <citation type="journal article" date="2017" name="Nature">
        <title>Genome sequence of the progenitor of the wheat D genome Aegilops tauschii.</title>
        <authorList>
            <person name="Luo M.C."/>
            <person name="Gu Y.Q."/>
            <person name="Puiu D."/>
            <person name="Wang H."/>
            <person name="Twardziok S.O."/>
            <person name="Deal K.R."/>
            <person name="Huo N."/>
            <person name="Zhu T."/>
            <person name="Wang L."/>
            <person name="Wang Y."/>
            <person name="McGuire P.E."/>
            <person name="Liu S."/>
            <person name="Long H."/>
            <person name="Ramasamy R.K."/>
            <person name="Rodriguez J.C."/>
            <person name="Van S.L."/>
            <person name="Yuan L."/>
            <person name="Wang Z."/>
            <person name="Xia Z."/>
            <person name="Xiao L."/>
            <person name="Anderson O.D."/>
            <person name="Ouyang S."/>
            <person name="Liang Y."/>
            <person name="Zimin A.V."/>
            <person name="Pertea G."/>
            <person name="Qi P."/>
            <person name="Bennetzen J.L."/>
            <person name="Dai X."/>
            <person name="Dawson M.W."/>
            <person name="Muller H.G."/>
            <person name="Kugler K."/>
            <person name="Rivarola-Duarte L."/>
            <person name="Spannagl M."/>
            <person name="Mayer K.F.X."/>
            <person name="Lu F.H."/>
            <person name="Bevan M.W."/>
            <person name="Leroy P."/>
            <person name="Li P."/>
            <person name="You F.M."/>
            <person name="Sun Q."/>
            <person name="Liu Z."/>
            <person name="Lyons E."/>
            <person name="Wicker T."/>
            <person name="Salzberg S.L."/>
            <person name="Devos K.M."/>
            <person name="Dvorak J."/>
        </authorList>
    </citation>
    <scope>NUCLEOTIDE SEQUENCE [LARGE SCALE GENOMIC DNA]</scope>
    <source>
        <strain evidence="2">cv. AL8/78</strain>
    </source>
</reference>
<dbReference type="Proteomes" id="UP000015105">
    <property type="component" value="Chromosome 5D"/>
</dbReference>
<dbReference type="Gramene" id="AET5Gv21216000.3">
    <property type="protein sequence ID" value="AET5Gv21216000.3"/>
    <property type="gene ID" value="AET5Gv21216000"/>
</dbReference>